<evidence type="ECO:0000256" key="6">
    <source>
        <dbReference type="RuleBase" id="RU003877"/>
    </source>
</evidence>
<dbReference type="HAMAP" id="MF_01366">
    <property type="entry name" value="Ribosomal_uL13"/>
    <property type="match status" value="1"/>
</dbReference>
<name>A0A4Y1ZFG7_9BACL</name>
<gene>
    <name evidence="5 7" type="primary">rplM</name>
    <name evidence="8" type="ORF">NBRC111894_3476</name>
</gene>
<evidence type="ECO:0000256" key="3">
    <source>
        <dbReference type="ARBA" id="ARBA00023274"/>
    </source>
</evidence>
<comment type="function">
    <text evidence="5 7">This protein is one of the early assembly proteins of the 50S ribosomal subunit, although it is not seen to bind rRNA by itself. It is important during the early stages of 50S assembly.</text>
</comment>
<dbReference type="InterPro" id="IPR005823">
    <property type="entry name" value="Ribosomal_uL13_bac-type"/>
</dbReference>
<dbReference type="AlphaFoldDB" id="A0A4Y1ZFG7"/>
<organism evidence="8 9">
    <name type="scientific">Sporolactobacillus inulinus</name>
    <dbReference type="NCBI Taxonomy" id="2078"/>
    <lineage>
        <taxon>Bacteria</taxon>
        <taxon>Bacillati</taxon>
        <taxon>Bacillota</taxon>
        <taxon>Bacilli</taxon>
        <taxon>Bacillales</taxon>
        <taxon>Sporolactobacillaceae</taxon>
        <taxon>Sporolactobacillus</taxon>
    </lineage>
</organism>
<dbReference type="InterPro" id="IPR005822">
    <property type="entry name" value="Ribosomal_uL13"/>
</dbReference>
<dbReference type="GO" id="GO:0003729">
    <property type="term" value="F:mRNA binding"/>
    <property type="evidence" value="ECO:0007669"/>
    <property type="project" value="TreeGrafter"/>
</dbReference>
<dbReference type="FunFam" id="3.90.1180.10:FF:000001">
    <property type="entry name" value="50S ribosomal protein L13"/>
    <property type="match status" value="1"/>
</dbReference>
<evidence type="ECO:0000256" key="4">
    <source>
        <dbReference type="ARBA" id="ARBA00035201"/>
    </source>
</evidence>
<evidence type="ECO:0000256" key="2">
    <source>
        <dbReference type="ARBA" id="ARBA00022980"/>
    </source>
</evidence>
<dbReference type="CDD" id="cd00392">
    <property type="entry name" value="Ribosomal_L13"/>
    <property type="match status" value="1"/>
</dbReference>
<dbReference type="Pfam" id="PF00572">
    <property type="entry name" value="Ribosomal_L13"/>
    <property type="match status" value="1"/>
</dbReference>
<dbReference type="Proteomes" id="UP000319716">
    <property type="component" value="Unassembled WGS sequence"/>
</dbReference>
<dbReference type="GO" id="GO:0022625">
    <property type="term" value="C:cytosolic large ribosomal subunit"/>
    <property type="evidence" value="ECO:0007669"/>
    <property type="project" value="TreeGrafter"/>
</dbReference>
<dbReference type="PANTHER" id="PTHR11545:SF2">
    <property type="entry name" value="LARGE RIBOSOMAL SUBUNIT PROTEIN UL13M"/>
    <property type="match status" value="1"/>
</dbReference>
<dbReference type="Gene3D" id="3.90.1180.10">
    <property type="entry name" value="Ribosomal protein L13"/>
    <property type="match status" value="1"/>
</dbReference>
<comment type="caution">
    <text evidence="8">The sequence shown here is derived from an EMBL/GenBank/DDBJ whole genome shotgun (WGS) entry which is preliminary data.</text>
</comment>
<evidence type="ECO:0000313" key="8">
    <source>
        <dbReference type="EMBL" id="GAY77922.1"/>
    </source>
</evidence>
<dbReference type="PANTHER" id="PTHR11545">
    <property type="entry name" value="RIBOSOMAL PROTEIN L13"/>
    <property type="match status" value="1"/>
</dbReference>
<dbReference type="InterPro" id="IPR036899">
    <property type="entry name" value="Ribosomal_uL13_sf"/>
</dbReference>
<dbReference type="PROSITE" id="PS00783">
    <property type="entry name" value="RIBOSOMAL_L13"/>
    <property type="match status" value="1"/>
</dbReference>
<evidence type="ECO:0000256" key="1">
    <source>
        <dbReference type="ARBA" id="ARBA00006227"/>
    </source>
</evidence>
<comment type="subunit">
    <text evidence="5">Part of the 50S ribosomal subunit.</text>
</comment>
<evidence type="ECO:0000313" key="9">
    <source>
        <dbReference type="Proteomes" id="UP000319716"/>
    </source>
</evidence>
<dbReference type="EMBL" id="BEXB01000035">
    <property type="protein sequence ID" value="GAY77922.1"/>
    <property type="molecule type" value="Genomic_DNA"/>
</dbReference>
<accession>A0A4Y1ZFG7</accession>
<evidence type="ECO:0000256" key="7">
    <source>
        <dbReference type="RuleBase" id="RU003878"/>
    </source>
</evidence>
<proteinExistence type="inferred from homology"/>
<reference evidence="8 9" key="1">
    <citation type="submission" date="2017-11" db="EMBL/GenBank/DDBJ databases">
        <title>Draft Genome Sequence of Sporolactobacillus inulinus NBRC 111894 Isolated from Koso, a Japanese Sugar-Vegetable Fermented Beverage.</title>
        <authorList>
            <person name="Chiou T.Y."/>
            <person name="Oshima K."/>
            <person name="Suda W."/>
            <person name="Hattori M."/>
            <person name="Takahashi T."/>
        </authorList>
    </citation>
    <scope>NUCLEOTIDE SEQUENCE [LARGE SCALE GENOMIC DNA]</scope>
    <source>
        <strain evidence="8 9">NBRC111894</strain>
    </source>
</reference>
<dbReference type="GO" id="GO:0017148">
    <property type="term" value="P:negative regulation of translation"/>
    <property type="evidence" value="ECO:0007669"/>
    <property type="project" value="TreeGrafter"/>
</dbReference>
<dbReference type="GO" id="GO:0003735">
    <property type="term" value="F:structural constituent of ribosome"/>
    <property type="evidence" value="ECO:0007669"/>
    <property type="project" value="InterPro"/>
</dbReference>
<evidence type="ECO:0000256" key="5">
    <source>
        <dbReference type="HAMAP-Rule" id="MF_01366"/>
    </source>
</evidence>
<keyword evidence="3 5" id="KW-0687">Ribonucleoprotein</keyword>
<dbReference type="SUPFAM" id="SSF52161">
    <property type="entry name" value="Ribosomal protein L13"/>
    <property type="match status" value="1"/>
</dbReference>
<dbReference type="NCBIfam" id="TIGR01066">
    <property type="entry name" value="rplM_bact"/>
    <property type="match status" value="1"/>
</dbReference>
<dbReference type="InterPro" id="IPR023563">
    <property type="entry name" value="Ribosomal_uL13_CS"/>
</dbReference>
<protein>
    <recommendedName>
        <fullName evidence="4 5">Large ribosomal subunit protein uL13</fullName>
    </recommendedName>
</protein>
<dbReference type="GO" id="GO:0006412">
    <property type="term" value="P:translation"/>
    <property type="evidence" value="ECO:0007669"/>
    <property type="project" value="UniProtKB-UniRule"/>
</dbReference>
<comment type="similarity">
    <text evidence="1 5 6">Belongs to the universal ribosomal protein uL13 family.</text>
</comment>
<sequence length="162" mass="18379">MGRTWTMKMELFEEENKVRTTYMANAATVERKWLVVDAEGQTLGRLASEVAAILRGKTKPTFTPHVDCGDHVVIINAEKIELTGKKLLSKKYIHHTGFPGGIKERTAQDMRATRARAMLERTIKGMLPHNRLGRQMFTKLHVYEGAQHPHAAQKPEAYELRG</sequence>
<keyword evidence="2 5" id="KW-0689">Ribosomal protein</keyword>
<dbReference type="PIRSF" id="PIRSF002181">
    <property type="entry name" value="Ribosomal_L13"/>
    <property type="match status" value="1"/>
</dbReference>